<evidence type="ECO:0000256" key="3">
    <source>
        <dbReference type="HAMAP-Rule" id="MF_00245"/>
    </source>
</evidence>
<dbReference type="NCBIfam" id="NF001068">
    <property type="entry name" value="PRK00118.1-4"/>
    <property type="match status" value="1"/>
</dbReference>
<dbReference type="EMBL" id="FNFL01000001">
    <property type="protein sequence ID" value="SDJ72947.1"/>
    <property type="molecule type" value="Genomic_DNA"/>
</dbReference>
<dbReference type="InterPro" id="IPR036388">
    <property type="entry name" value="WH-like_DNA-bd_sf"/>
</dbReference>
<dbReference type="InterPro" id="IPR054831">
    <property type="entry name" value="UPF0122_fam_protein"/>
</dbReference>
<dbReference type="InterPro" id="IPR007394">
    <property type="entry name" value="UPF0122"/>
</dbReference>
<dbReference type="AlphaFoldDB" id="A0A1G8W4E8"/>
<keyword evidence="5" id="KW-1185">Reference proteome</keyword>
<protein>
    <recommendedName>
        <fullName evidence="3">UPF0122 protein SAMN05216243_0543</fullName>
    </recommendedName>
</protein>
<gene>
    <name evidence="4" type="ORF">SAMN05216243_0543</name>
</gene>
<dbReference type="Pfam" id="PF04297">
    <property type="entry name" value="UPF0122"/>
    <property type="match status" value="1"/>
</dbReference>
<dbReference type="STRING" id="407036.SAMN05216243_0543"/>
<dbReference type="Gene3D" id="1.10.10.10">
    <property type="entry name" value="Winged helix-like DNA-binding domain superfamily/Winged helix DNA-binding domain"/>
    <property type="match status" value="1"/>
</dbReference>
<proteinExistence type="inferred from homology"/>
<name>A0A1G8W4E8_9BACI</name>
<organism evidence="4 5">
    <name type="scientific">Sediminibacillus albus</name>
    <dbReference type="NCBI Taxonomy" id="407036"/>
    <lineage>
        <taxon>Bacteria</taxon>
        <taxon>Bacillati</taxon>
        <taxon>Bacillota</taxon>
        <taxon>Bacilli</taxon>
        <taxon>Bacillales</taxon>
        <taxon>Bacillaceae</taxon>
        <taxon>Sediminibacillus</taxon>
    </lineage>
</organism>
<dbReference type="HAMAP" id="MF_00245">
    <property type="entry name" value="UPF0122"/>
    <property type="match status" value="1"/>
</dbReference>
<accession>A0A1G8W4E8</accession>
<dbReference type="PANTHER" id="PTHR40083:SF1">
    <property type="entry name" value="UPF0122 PROTEIN YLXM"/>
    <property type="match status" value="1"/>
</dbReference>
<dbReference type="NCBIfam" id="NF001070">
    <property type="entry name" value="PRK00118.1-6"/>
    <property type="match status" value="1"/>
</dbReference>
<evidence type="ECO:0000313" key="5">
    <source>
        <dbReference type="Proteomes" id="UP000198694"/>
    </source>
</evidence>
<dbReference type="Proteomes" id="UP000198694">
    <property type="component" value="Unassembled WGS sequence"/>
</dbReference>
<dbReference type="RefSeq" id="WP_093210797.1">
    <property type="nucleotide sequence ID" value="NZ_FNFL01000001.1"/>
</dbReference>
<reference evidence="4 5" key="1">
    <citation type="submission" date="2016-10" db="EMBL/GenBank/DDBJ databases">
        <authorList>
            <person name="de Groot N.N."/>
        </authorList>
    </citation>
    <scope>NUCLEOTIDE SEQUENCE [LARGE SCALE GENOMIC DNA]</scope>
    <source>
        <strain evidence="4 5">CGMCC 1.6502</strain>
    </source>
</reference>
<evidence type="ECO:0000256" key="1">
    <source>
        <dbReference type="ARBA" id="ARBA00008720"/>
    </source>
</evidence>
<dbReference type="OrthoDB" id="6392at2"/>
<dbReference type="SUPFAM" id="SSF88659">
    <property type="entry name" value="Sigma3 and sigma4 domains of RNA polymerase sigma factors"/>
    <property type="match status" value="1"/>
</dbReference>
<comment type="similarity">
    <text evidence="1 3">Belongs to the UPF0122 family.</text>
</comment>
<sequence>MLEKTTRINFLFDFYQELLTPKQRNYMELYYLEDYSLGEISETFHVSRQAVYDNIRRTEAMLEAYEDKLHLYKKFKERNSLLEEMEQAFRSNQITTLRELIDSLKELD</sequence>
<dbReference type="NCBIfam" id="NF045758">
    <property type="entry name" value="YlxM"/>
    <property type="match status" value="1"/>
</dbReference>
<evidence type="ECO:0000256" key="2">
    <source>
        <dbReference type="ARBA" id="ARBA00024764"/>
    </source>
</evidence>
<dbReference type="PANTHER" id="PTHR40083">
    <property type="entry name" value="UPF0122 PROTEIN CBO2450/CLC_2298"/>
    <property type="match status" value="1"/>
</dbReference>
<comment type="function">
    <text evidence="2 3">Might take part in the signal recognition particle (SRP) pathway. This is inferred from the conservation of its genetic proximity to ftsY/ffh. May be a regulatory protein.</text>
</comment>
<evidence type="ECO:0000313" key="4">
    <source>
        <dbReference type="EMBL" id="SDJ72947.1"/>
    </source>
</evidence>
<dbReference type="InterPro" id="IPR013324">
    <property type="entry name" value="RNA_pol_sigma_r3/r4-like"/>
</dbReference>